<dbReference type="AlphaFoldDB" id="A0AAV9ICT0"/>
<evidence type="ECO:0000256" key="3">
    <source>
        <dbReference type="ARBA" id="ARBA00022989"/>
    </source>
</evidence>
<keyword evidence="8" id="KW-1185">Reference proteome</keyword>
<evidence type="ECO:0000256" key="2">
    <source>
        <dbReference type="ARBA" id="ARBA00022692"/>
    </source>
</evidence>
<evidence type="ECO:0000256" key="1">
    <source>
        <dbReference type="ARBA" id="ARBA00004141"/>
    </source>
</evidence>
<gene>
    <name evidence="7" type="ORF">GAYE_SCF08G3070</name>
</gene>
<keyword evidence="2 5" id="KW-0812">Transmembrane</keyword>
<evidence type="ECO:0000313" key="7">
    <source>
        <dbReference type="EMBL" id="KAK4525164.1"/>
    </source>
</evidence>
<accession>A0AAV9ICT0</accession>
<proteinExistence type="inferred from homology"/>
<protein>
    <recommendedName>
        <fullName evidence="5">PRA1 family protein</fullName>
    </recommendedName>
</protein>
<comment type="subcellular location">
    <subcellularLocation>
        <location evidence="1 5">Membrane</location>
        <topology evidence="1 5">Multi-pass membrane protein</topology>
    </subcellularLocation>
</comment>
<feature type="transmembrane region" description="Helical" evidence="5">
    <location>
        <begin position="160"/>
        <end position="177"/>
    </location>
</feature>
<sequence>MSQNGEDFSLENYGTTKLPEGISSYSPAASGNDKEVAINLVGSTSDAYKASVPGVSEGSPFEEITSEGPQGTKNEAGFSNASTSRHAEIFQESGTWRDGSENFQLFTTPFEPNQELGVRDRLTLIWGSAKPWKEFFDIRTFSLPPMDSWSTRLAANLQSYLYNYIIVLGIFCCFLFFVHPFGVLSLIFETGLIVFLFLLYPGHTETGLLGVVSPTIKIIVASAMALIFLLFFGLGRVILDLVIMACLFLFPHMLLANSSTS</sequence>
<comment type="caution">
    <text evidence="7">The sequence shown here is derived from an EMBL/GenBank/DDBJ whole genome shotgun (WGS) entry which is preliminary data.</text>
</comment>
<feature type="region of interest" description="Disordered" evidence="6">
    <location>
        <begin position="51"/>
        <end position="82"/>
    </location>
</feature>
<feature type="transmembrane region" description="Helical" evidence="5">
    <location>
        <begin position="183"/>
        <end position="200"/>
    </location>
</feature>
<organism evidence="7 8">
    <name type="scientific">Galdieria yellowstonensis</name>
    <dbReference type="NCBI Taxonomy" id="3028027"/>
    <lineage>
        <taxon>Eukaryota</taxon>
        <taxon>Rhodophyta</taxon>
        <taxon>Bangiophyceae</taxon>
        <taxon>Galdieriales</taxon>
        <taxon>Galdieriaceae</taxon>
        <taxon>Galdieria</taxon>
    </lineage>
</organism>
<keyword evidence="3 5" id="KW-1133">Transmembrane helix</keyword>
<dbReference type="GO" id="GO:0005794">
    <property type="term" value="C:Golgi apparatus"/>
    <property type="evidence" value="ECO:0007669"/>
    <property type="project" value="TreeGrafter"/>
</dbReference>
<dbReference type="PANTHER" id="PTHR19317">
    <property type="entry name" value="PRENYLATED RAB ACCEPTOR 1-RELATED"/>
    <property type="match status" value="1"/>
</dbReference>
<evidence type="ECO:0000256" key="6">
    <source>
        <dbReference type="SAM" id="MobiDB-lite"/>
    </source>
</evidence>
<keyword evidence="4 5" id="KW-0472">Membrane</keyword>
<dbReference type="GO" id="GO:0016020">
    <property type="term" value="C:membrane"/>
    <property type="evidence" value="ECO:0007669"/>
    <property type="project" value="UniProtKB-SubCell"/>
</dbReference>
<dbReference type="Proteomes" id="UP001300502">
    <property type="component" value="Unassembled WGS sequence"/>
</dbReference>
<dbReference type="EMBL" id="JANCYU010000028">
    <property type="protein sequence ID" value="KAK4525164.1"/>
    <property type="molecule type" value="Genomic_DNA"/>
</dbReference>
<dbReference type="InterPro" id="IPR004895">
    <property type="entry name" value="Prenylated_rab_accept_PRA1"/>
</dbReference>
<feature type="compositionally biased region" description="Polar residues" evidence="6">
    <location>
        <begin position="67"/>
        <end position="82"/>
    </location>
</feature>
<dbReference type="PANTHER" id="PTHR19317:SF0">
    <property type="entry name" value="PRENYLATED RAB ACCEPTOR PROTEIN 1"/>
    <property type="match status" value="1"/>
</dbReference>
<feature type="region of interest" description="Disordered" evidence="6">
    <location>
        <begin position="1"/>
        <end position="29"/>
    </location>
</feature>
<evidence type="ECO:0000313" key="8">
    <source>
        <dbReference type="Proteomes" id="UP001300502"/>
    </source>
</evidence>
<reference evidence="7 8" key="1">
    <citation type="submission" date="2022-07" db="EMBL/GenBank/DDBJ databases">
        <title>Genome-wide signatures of adaptation to extreme environments.</title>
        <authorList>
            <person name="Cho C.H."/>
            <person name="Yoon H.S."/>
        </authorList>
    </citation>
    <scope>NUCLEOTIDE SEQUENCE [LARGE SCALE GENOMIC DNA]</scope>
    <source>
        <strain evidence="7 8">108.79 E11</strain>
    </source>
</reference>
<evidence type="ECO:0000256" key="5">
    <source>
        <dbReference type="RuleBase" id="RU363107"/>
    </source>
</evidence>
<name>A0AAV9ICT0_9RHOD</name>
<comment type="similarity">
    <text evidence="5">Belongs to the PRA1 family.</text>
</comment>
<feature type="transmembrane region" description="Helical" evidence="5">
    <location>
        <begin position="207"/>
        <end position="231"/>
    </location>
</feature>
<dbReference type="Pfam" id="PF03208">
    <property type="entry name" value="PRA1"/>
    <property type="match status" value="1"/>
</dbReference>
<evidence type="ECO:0000256" key="4">
    <source>
        <dbReference type="ARBA" id="ARBA00023136"/>
    </source>
</evidence>
<feature type="transmembrane region" description="Helical" evidence="5">
    <location>
        <begin position="237"/>
        <end position="256"/>
    </location>
</feature>